<dbReference type="EMBL" id="CP165644">
    <property type="protein sequence ID" value="XDU66938.1"/>
    <property type="molecule type" value="Genomic_DNA"/>
</dbReference>
<dbReference type="AlphaFoldDB" id="A0AB39VGU7"/>
<accession>A0AB39VGU7</accession>
<dbReference type="RefSeq" id="WP_369711177.1">
    <property type="nucleotide sequence ID" value="NZ_CP165644.1"/>
</dbReference>
<organism evidence="1">
    <name type="scientific">Leptotrichia rugosa</name>
    <dbReference type="NCBI Taxonomy" id="3239302"/>
    <lineage>
        <taxon>Bacteria</taxon>
        <taxon>Fusobacteriati</taxon>
        <taxon>Fusobacteriota</taxon>
        <taxon>Fusobacteriia</taxon>
        <taxon>Fusobacteriales</taxon>
        <taxon>Leptotrichiaceae</taxon>
        <taxon>Leptotrichia</taxon>
    </lineage>
</organism>
<reference evidence="1" key="1">
    <citation type="submission" date="2024-07" db="EMBL/GenBank/DDBJ databases">
        <authorList>
            <person name="Li X.-J."/>
            <person name="Wang X."/>
        </authorList>
    </citation>
    <scope>NUCLEOTIDE SEQUENCE</scope>
    <source>
        <strain evidence="1">HSP-334</strain>
    </source>
</reference>
<name>A0AB39VGU7_9FUSO</name>
<dbReference type="KEGG" id="lrug:AB8B22_00595"/>
<evidence type="ECO:0000313" key="1">
    <source>
        <dbReference type="EMBL" id="XDU66938.1"/>
    </source>
</evidence>
<protein>
    <submittedName>
        <fullName evidence="1">Uncharacterized protein</fullName>
    </submittedName>
</protein>
<gene>
    <name evidence="1" type="ORF">AB8B22_00595</name>
</gene>
<sequence length="44" mass="5270">MKLEILSPFKNDKIKKDLEEDLSFQQFPKLSAFENKEVIEKEKN</sequence>
<proteinExistence type="predicted"/>